<protein>
    <submittedName>
        <fullName evidence="1">Uncharacterized protein</fullName>
    </submittedName>
</protein>
<dbReference type="RefSeq" id="WP_369716198.1">
    <property type="nucleotide sequence ID" value="NZ_CP165647.1"/>
</dbReference>
<evidence type="ECO:0000313" key="1">
    <source>
        <dbReference type="EMBL" id="XDU62426.1"/>
    </source>
</evidence>
<organism evidence="1">
    <name type="scientific">Leptotrichia alba</name>
    <dbReference type="NCBI Taxonomy" id="3239304"/>
    <lineage>
        <taxon>Bacteria</taxon>
        <taxon>Fusobacteriati</taxon>
        <taxon>Fusobacteriota</taxon>
        <taxon>Fusobacteriia</taxon>
        <taxon>Fusobacteriales</taxon>
        <taxon>Leptotrichiaceae</taxon>
        <taxon>Leptotrichia</taxon>
    </lineage>
</organism>
<dbReference type="InterPro" id="IPR011059">
    <property type="entry name" value="Metal-dep_hydrolase_composite"/>
</dbReference>
<name>A0AB39V436_9FUSO</name>
<dbReference type="SUPFAM" id="SSF51338">
    <property type="entry name" value="Composite domain of metallo-dependent hydrolases"/>
    <property type="match status" value="1"/>
</dbReference>
<dbReference type="EMBL" id="CP165647">
    <property type="protein sequence ID" value="XDU62426.1"/>
    <property type="molecule type" value="Genomic_DNA"/>
</dbReference>
<proteinExistence type="predicted"/>
<dbReference type="AlphaFoldDB" id="A0AB39V436"/>
<gene>
    <name evidence="1" type="ORF">AB8B28_00630</name>
</gene>
<accession>A0AB39V436</accession>
<dbReference type="GO" id="GO:0016810">
    <property type="term" value="F:hydrolase activity, acting on carbon-nitrogen (but not peptide) bonds"/>
    <property type="evidence" value="ECO:0007669"/>
    <property type="project" value="InterPro"/>
</dbReference>
<dbReference type="KEGG" id="lala:AB8B28_00630"/>
<sequence length="51" mass="6029">MIIKNAKIFDGEKFIEEDAVILEGKFIKKITKFFLINKKELENQEVVDIEE</sequence>
<reference evidence="1" key="1">
    <citation type="submission" date="2024-07" db="EMBL/GenBank/DDBJ databases">
        <authorList>
            <person name="Li X.-J."/>
            <person name="Wang X."/>
        </authorList>
    </citation>
    <scope>NUCLEOTIDE SEQUENCE</scope>
    <source>
        <strain evidence="1">HSP-536</strain>
    </source>
</reference>